<organism evidence="2 3">
    <name type="scientific">Peromyscus maniculatus bairdii</name>
    <name type="common">Prairie deer mouse</name>
    <dbReference type="NCBI Taxonomy" id="230844"/>
    <lineage>
        <taxon>Eukaryota</taxon>
        <taxon>Metazoa</taxon>
        <taxon>Chordata</taxon>
        <taxon>Craniata</taxon>
        <taxon>Vertebrata</taxon>
        <taxon>Euteleostomi</taxon>
        <taxon>Mammalia</taxon>
        <taxon>Eutheria</taxon>
        <taxon>Euarchontoglires</taxon>
        <taxon>Glires</taxon>
        <taxon>Rodentia</taxon>
        <taxon>Myomorpha</taxon>
        <taxon>Muroidea</taxon>
        <taxon>Cricetidae</taxon>
        <taxon>Neotominae</taxon>
        <taxon>Peromyscus</taxon>
    </lineage>
</organism>
<dbReference type="InterPro" id="IPR011993">
    <property type="entry name" value="PH-like_dom_sf"/>
</dbReference>
<reference evidence="2" key="3">
    <citation type="submission" date="2025-09" db="UniProtKB">
        <authorList>
            <consortium name="Ensembl"/>
        </authorList>
    </citation>
    <scope>IDENTIFICATION</scope>
</reference>
<keyword evidence="3" id="KW-1185">Reference proteome</keyword>
<protein>
    <recommendedName>
        <fullName evidence="1">ARHGAP20 PH domain-containing protein</fullName>
    </recommendedName>
</protein>
<proteinExistence type="predicted"/>
<dbReference type="GO" id="GO:0005096">
    <property type="term" value="F:GTPase activator activity"/>
    <property type="evidence" value="ECO:0007669"/>
    <property type="project" value="TreeGrafter"/>
</dbReference>
<reference evidence="2" key="2">
    <citation type="submission" date="2025-08" db="UniProtKB">
        <authorList>
            <consortium name="Ensembl"/>
        </authorList>
    </citation>
    <scope>IDENTIFICATION</scope>
</reference>
<evidence type="ECO:0000313" key="2">
    <source>
        <dbReference type="Ensembl" id="ENSPEMP00000032577.1"/>
    </source>
</evidence>
<dbReference type="Ensembl" id="ENSPEMT00000042121.1">
    <property type="protein sequence ID" value="ENSPEMP00000032577.1"/>
    <property type="gene ID" value="ENSPEMG00000029517.1"/>
</dbReference>
<evidence type="ECO:0000259" key="1">
    <source>
        <dbReference type="Pfam" id="PF22286"/>
    </source>
</evidence>
<dbReference type="Proteomes" id="UP000694547">
    <property type="component" value="Chromosome 6"/>
</dbReference>
<dbReference type="PANTHER" id="PTHR23179:SF37">
    <property type="entry name" value="1700006A11RIK PROTEIN"/>
    <property type="match status" value="1"/>
</dbReference>
<accession>A0A8C8UJ62</accession>
<dbReference type="Gene3D" id="2.30.29.30">
    <property type="entry name" value="Pleckstrin-homology domain (PH domain)/Phosphotyrosine-binding domain (PTB)"/>
    <property type="match status" value="1"/>
</dbReference>
<dbReference type="Pfam" id="PF22286">
    <property type="entry name" value="RHG20_PH"/>
    <property type="match status" value="1"/>
</dbReference>
<dbReference type="SUPFAM" id="SSF50729">
    <property type="entry name" value="PH domain-like"/>
    <property type="match status" value="1"/>
</dbReference>
<feature type="domain" description="ARHGAP20 PH" evidence="1">
    <location>
        <begin position="16"/>
        <end position="107"/>
    </location>
</feature>
<evidence type="ECO:0000313" key="3">
    <source>
        <dbReference type="Proteomes" id="UP000694547"/>
    </source>
</evidence>
<reference evidence="2 3" key="1">
    <citation type="submission" date="2018-10" db="EMBL/GenBank/DDBJ databases">
        <title>Improved assembly of the deer mouse Peromyscus maniculatus genome.</title>
        <authorList>
            <person name="Lassance J.-M."/>
            <person name="Hoekstra H.E."/>
        </authorList>
    </citation>
    <scope>NUCLEOTIDE SEQUENCE [LARGE SCALE GENOMIC DNA]</scope>
</reference>
<sequence length="132" mass="15708">MEILEEKAMGGIHRTLLCQGPVELRRGWRRKKQHLSLFSDVLIVSNNLCKGHFKMKYVIPLSYLWMGDYVDVVGTDNRSACKSILLSWPMGNFVASFRSMEQKDWWYFYLQRYFTSICILIPWWYRNIGMVV</sequence>
<dbReference type="PANTHER" id="PTHR23179">
    <property type="entry name" value="T-CELL ACTIVATION RHO GTPASE ACTIVATING PROTEIN-RELATED"/>
    <property type="match status" value="1"/>
</dbReference>
<name>A0A8C8UJ62_PERMB</name>
<dbReference type="AlphaFoldDB" id="A0A8C8UJ62"/>
<dbReference type="InterPro" id="IPR047887">
    <property type="entry name" value="ARHGAP20_PH"/>
</dbReference>
<dbReference type="CDD" id="cd13319">
    <property type="entry name" value="PH_RARhoGAP"/>
    <property type="match status" value="1"/>
</dbReference>
<dbReference type="GeneTree" id="ENSGT00940000163685"/>